<comment type="caution">
    <text evidence="2">The sequence shown here is derived from an EMBL/GenBank/DDBJ whole genome shotgun (WGS) entry which is preliminary data.</text>
</comment>
<evidence type="ECO:0000313" key="2">
    <source>
        <dbReference type="EMBL" id="KAL1271894.1"/>
    </source>
</evidence>
<name>A0ABR3N4N0_9TELE</name>
<evidence type="ECO:0000313" key="3">
    <source>
        <dbReference type="Proteomes" id="UP001558613"/>
    </source>
</evidence>
<evidence type="ECO:0000256" key="1">
    <source>
        <dbReference type="SAM" id="MobiDB-lite"/>
    </source>
</evidence>
<dbReference type="Proteomes" id="UP001558613">
    <property type="component" value="Unassembled WGS sequence"/>
</dbReference>
<organism evidence="2 3">
    <name type="scientific">Cirrhinus molitorella</name>
    <name type="common">mud carp</name>
    <dbReference type="NCBI Taxonomy" id="172907"/>
    <lineage>
        <taxon>Eukaryota</taxon>
        <taxon>Metazoa</taxon>
        <taxon>Chordata</taxon>
        <taxon>Craniata</taxon>
        <taxon>Vertebrata</taxon>
        <taxon>Euteleostomi</taxon>
        <taxon>Actinopterygii</taxon>
        <taxon>Neopterygii</taxon>
        <taxon>Teleostei</taxon>
        <taxon>Ostariophysi</taxon>
        <taxon>Cypriniformes</taxon>
        <taxon>Cyprinidae</taxon>
        <taxon>Labeoninae</taxon>
        <taxon>Labeonini</taxon>
        <taxon>Cirrhinus</taxon>
    </lineage>
</organism>
<reference evidence="2 3" key="1">
    <citation type="submission" date="2023-09" db="EMBL/GenBank/DDBJ databases">
        <authorList>
            <person name="Wang M."/>
        </authorList>
    </citation>
    <scope>NUCLEOTIDE SEQUENCE [LARGE SCALE GENOMIC DNA]</scope>
    <source>
        <strain evidence="2">GT-2023</strain>
        <tissue evidence="2">Liver</tissue>
    </source>
</reference>
<keyword evidence="3" id="KW-1185">Reference proteome</keyword>
<dbReference type="EMBL" id="JAYMGO010000007">
    <property type="protein sequence ID" value="KAL1271894.1"/>
    <property type="molecule type" value="Genomic_DNA"/>
</dbReference>
<feature type="compositionally biased region" description="Polar residues" evidence="1">
    <location>
        <begin position="1"/>
        <end position="14"/>
    </location>
</feature>
<protein>
    <submittedName>
        <fullName evidence="2">Uncharacterized protein</fullName>
    </submittedName>
</protein>
<proteinExistence type="predicted"/>
<accession>A0ABR3N4N0</accession>
<feature type="region of interest" description="Disordered" evidence="1">
    <location>
        <begin position="1"/>
        <end position="66"/>
    </location>
</feature>
<gene>
    <name evidence="2" type="ORF">QQF64_030910</name>
</gene>
<sequence>MQQSTAQWQDSWGCSPTMHHSHPGPPNPFCLCAQPLPPAAPQQNPSDAVLPSVSHCSQPGRGEARA</sequence>